<dbReference type="PROSITE" id="PS50110">
    <property type="entry name" value="RESPONSE_REGULATORY"/>
    <property type="match status" value="1"/>
</dbReference>
<evidence type="ECO:0000259" key="4">
    <source>
        <dbReference type="PROSITE" id="PS50110"/>
    </source>
</evidence>
<gene>
    <name evidence="5" type="ORF">ACFQDD_13195</name>
</gene>
<feature type="region of interest" description="Disordered" evidence="3">
    <location>
        <begin position="169"/>
        <end position="191"/>
    </location>
</feature>
<feature type="domain" description="Response regulatory" evidence="4">
    <location>
        <begin position="1"/>
        <end position="102"/>
    </location>
</feature>
<dbReference type="AlphaFoldDB" id="A0ABD5T4Q4"/>
<feature type="modified residue" description="4-aspartylphosphate" evidence="2">
    <location>
        <position position="37"/>
    </location>
</feature>
<keyword evidence="6" id="KW-1185">Reference proteome</keyword>
<feature type="non-terminal residue" evidence="5">
    <location>
        <position position="1"/>
    </location>
</feature>
<dbReference type="Proteomes" id="UP001596274">
    <property type="component" value="Unassembled WGS sequence"/>
</dbReference>
<dbReference type="Gene3D" id="3.40.50.2300">
    <property type="match status" value="1"/>
</dbReference>
<evidence type="ECO:0000256" key="1">
    <source>
        <dbReference type="ARBA" id="ARBA00022553"/>
    </source>
</evidence>
<dbReference type="InterPro" id="IPR011006">
    <property type="entry name" value="CheY-like_superfamily"/>
</dbReference>
<evidence type="ECO:0000313" key="5">
    <source>
        <dbReference type="EMBL" id="MFC6772456.1"/>
    </source>
</evidence>
<dbReference type="SUPFAM" id="SSF52172">
    <property type="entry name" value="CheY-like"/>
    <property type="match status" value="1"/>
</dbReference>
<dbReference type="Pfam" id="PF00072">
    <property type="entry name" value="Response_reg"/>
    <property type="match status" value="1"/>
</dbReference>
<feature type="non-terminal residue" evidence="5">
    <location>
        <position position="191"/>
    </location>
</feature>
<reference evidence="5 6" key="1">
    <citation type="journal article" date="2019" name="Int. J. Syst. Evol. Microbiol.">
        <title>The Global Catalogue of Microorganisms (GCM) 10K type strain sequencing project: providing services to taxonomists for standard genome sequencing and annotation.</title>
        <authorList>
            <consortium name="The Broad Institute Genomics Platform"/>
            <consortium name="The Broad Institute Genome Sequencing Center for Infectious Disease"/>
            <person name="Wu L."/>
            <person name="Ma J."/>
        </authorList>
    </citation>
    <scope>NUCLEOTIDE SEQUENCE [LARGE SCALE GENOMIC DNA]</scope>
    <source>
        <strain evidence="5 6">PJ61</strain>
    </source>
</reference>
<sequence>ATHVDRLVAGVETVTRADPADALAVVGEERVDCVVSDYNMPGIDGLELLEAVRSVEPGIPFVLFTGRGSEEIASEAVSAGVTDYLQKGIGRDRYEMLANSVENALDRRRAERDLREVNAKITSIHGFATDLASAHETSEVFERVVGAAEEILDFDRCVTARQREGGLVPAARSEGVSTDGVEGLPLGGDGR</sequence>
<evidence type="ECO:0000256" key="2">
    <source>
        <dbReference type="PROSITE-ProRule" id="PRU00169"/>
    </source>
</evidence>
<dbReference type="SMART" id="SM00448">
    <property type="entry name" value="REC"/>
    <property type="match status" value="1"/>
</dbReference>
<keyword evidence="1 2" id="KW-0597">Phosphoprotein</keyword>
<protein>
    <submittedName>
        <fullName evidence="5">Response regulator</fullName>
    </submittedName>
</protein>
<proteinExistence type="predicted"/>
<dbReference type="InterPro" id="IPR050595">
    <property type="entry name" value="Bact_response_regulator"/>
</dbReference>
<dbReference type="PANTHER" id="PTHR44591:SF25">
    <property type="entry name" value="CHEMOTAXIS TWO-COMPONENT RESPONSE REGULATOR"/>
    <property type="match status" value="1"/>
</dbReference>
<evidence type="ECO:0000256" key="3">
    <source>
        <dbReference type="SAM" id="MobiDB-lite"/>
    </source>
</evidence>
<accession>A0ABD5T4Q4</accession>
<evidence type="ECO:0000313" key="6">
    <source>
        <dbReference type="Proteomes" id="UP001596274"/>
    </source>
</evidence>
<dbReference type="PANTHER" id="PTHR44591">
    <property type="entry name" value="STRESS RESPONSE REGULATOR PROTEIN 1"/>
    <property type="match status" value="1"/>
</dbReference>
<dbReference type="EMBL" id="JBHSWT010000814">
    <property type="protein sequence ID" value="MFC6772456.1"/>
    <property type="molecule type" value="Genomic_DNA"/>
</dbReference>
<name>A0ABD5T4Q4_9EURY</name>
<comment type="caution">
    <text evidence="5">The sequence shown here is derived from an EMBL/GenBank/DDBJ whole genome shotgun (WGS) entry which is preliminary data.</text>
</comment>
<dbReference type="InterPro" id="IPR001789">
    <property type="entry name" value="Sig_transdc_resp-reg_receiver"/>
</dbReference>
<organism evidence="5 6">
    <name type="scientific">Halorubrum pallidum</name>
    <dbReference type="NCBI Taxonomy" id="1526114"/>
    <lineage>
        <taxon>Archaea</taxon>
        <taxon>Methanobacteriati</taxon>
        <taxon>Methanobacteriota</taxon>
        <taxon>Stenosarchaea group</taxon>
        <taxon>Halobacteria</taxon>
        <taxon>Halobacteriales</taxon>
        <taxon>Haloferacaceae</taxon>
        <taxon>Halorubrum</taxon>
    </lineage>
</organism>